<dbReference type="AlphaFoldDB" id="A0A9P0M323"/>
<reference evidence="1" key="1">
    <citation type="submission" date="2022-03" db="EMBL/GenBank/DDBJ databases">
        <authorList>
            <person name="Sayadi A."/>
        </authorList>
    </citation>
    <scope>NUCLEOTIDE SEQUENCE</scope>
</reference>
<protein>
    <submittedName>
        <fullName evidence="1">Uncharacterized protein</fullName>
    </submittedName>
</protein>
<comment type="caution">
    <text evidence="1">The sequence shown here is derived from an EMBL/GenBank/DDBJ whole genome shotgun (WGS) entry which is preliminary data.</text>
</comment>
<name>A0A9P0M323_ACAOB</name>
<dbReference type="OrthoDB" id="5563016at2759"/>
<organism evidence="1 2">
    <name type="scientific">Acanthoscelides obtectus</name>
    <name type="common">Bean weevil</name>
    <name type="synonym">Bruchus obtectus</name>
    <dbReference type="NCBI Taxonomy" id="200917"/>
    <lineage>
        <taxon>Eukaryota</taxon>
        <taxon>Metazoa</taxon>
        <taxon>Ecdysozoa</taxon>
        <taxon>Arthropoda</taxon>
        <taxon>Hexapoda</taxon>
        <taxon>Insecta</taxon>
        <taxon>Pterygota</taxon>
        <taxon>Neoptera</taxon>
        <taxon>Endopterygota</taxon>
        <taxon>Coleoptera</taxon>
        <taxon>Polyphaga</taxon>
        <taxon>Cucujiformia</taxon>
        <taxon>Chrysomeloidea</taxon>
        <taxon>Chrysomelidae</taxon>
        <taxon>Bruchinae</taxon>
        <taxon>Bruchini</taxon>
        <taxon>Acanthoscelides</taxon>
    </lineage>
</organism>
<sequence length="67" mass="7638">MRISLNKLQVLKMVVPLKTHQPQTPGRFHFHTLDPQQQHCLARFSLLVVAQVLEGDGMMSVQRSLSD</sequence>
<accession>A0A9P0M323</accession>
<gene>
    <name evidence="1" type="ORF">ACAOBT_LOCUS29858</name>
</gene>
<proteinExistence type="predicted"/>
<keyword evidence="2" id="KW-1185">Reference proteome</keyword>
<dbReference type="Proteomes" id="UP001152888">
    <property type="component" value="Unassembled WGS sequence"/>
</dbReference>
<evidence type="ECO:0000313" key="1">
    <source>
        <dbReference type="EMBL" id="CAH2007808.1"/>
    </source>
</evidence>
<evidence type="ECO:0000313" key="2">
    <source>
        <dbReference type="Proteomes" id="UP001152888"/>
    </source>
</evidence>
<dbReference type="EMBL" id="CAKOFQ010007768">
    <property type="protein sequence ID" value="CAH2007808.1"/>
    <property type="molecule type" value="Genomic_DNA"/>
</dbReference>